<feature type="transmembrane region" description="Helical" evidence="1">
    <location>
        <begin position="298"/>
        <end position="316"/>
    </location>
</feature>
<feature type="transmembrane region" description="Helical" evidence="1">
    <location>
        <begin position="322"/>
        <end position="346"/>
    </location>
</feature>
<dbReference type="SUPFAM" id="SSF103473">
    <property type="entry name" value="MFS general substrate transporter"/>
    <property type="match status" value="1"/>
</dbReference>
<feature type="transmembrane region" description="Helical" evidence="1">
    <location>
        <begin position="183"/>
        <end position="206"/>
    </location>
</feature>
<evidence type="ECO:0000313" key="3">
    <source>
        <dbReference type="Proteomes" id="UP001600943"/>
    </source>
</evidence>
<dbReference type="RefSeq" id="WP_390407292.1">
    <property type="nucleotide sequence ID" value="NZ_BAABYW010000001.1"/>
</dbReference>
<dbReference type="Gene3D" id="1.20.1250.20">
    <property type="entry name" value="MFS general substrate transporter like domains"/>
    <property type="match status" value="1"/>
</dbReference>
<feature type="transmembrane region" description="Helical" evidence="1">
    <location>
        <begin position="152"/>
        <end position="171"/>
    </location>
</feature>
<dbReference type="EMBL" id="BAABYW010000001">
    <property type="protein sequence ID" value="GAA6409500.1"/>
    <property type="molecule type" value="Genomic_DNA"/>
</dbReference>
<keyword evidence="1" id="KW-1133">Transmembrane helix</keyword>
<feature type="transmembrane region" description="Helical" evidence="1">
    <location>
        <begin position="113"/>
        <end position="131"/>
    </location>
</feature>
<dbReference type="InterPro" id="IPR039672">
    <property type="entry name" value="MFS_2"/>
</dbReference>
<name>A0ABQ0BDF5_9FIRM</name>
<feature type="transmembrane region" description="Helical" evidence="1">
    <location>
        <begin position="50"/>
        <end position="73"/>
    </location>
</feature>
<feature type="transmembrane region" description="Helical" evidence="1">
    <location>
        <begin position="367"/>
        <end position="392"/>
    </location>
</feature>
<feature type="transmembrane region" description="Helical" evidence="1">
    <location>
        <begin position="235"/>
        <end position="260"/>
    </location>
</feature>
<evidence type="ECO:0000256" key="1">
    <source>
        <dbReference type="SAM" id="Phobius"/>
    </source>
</evidence>
<organism evidence="2 3">
    <name type="scientific">Blautia hominis</name>
    <dbReference type="NCBI Taxonomy" id="2025493"/>
    <lineage>
        <taxon>Bacteria</taxon>
        <taxon>Bacillati</taxon>
        <taxon>Bacillota</taxon>
        <taxon>Clostridia</taxon>
        <taxon>Lachnospirales</taxon>
        <taxon>Lachnospiraceae</taxon>
        <taxon>Blautia</taxon>
    </lineage>
</organism>
<sequence>MGTKTEKKDKIGILKFWAWQSRAISLGSMTIIYGYLMIYCTNTMGLNAGIVGTILLVSKVFDGVTDLFAGYLIDNTKTRFGKARPYEFAILGVWFFTWLLFTCPPTWSTTLKYIWVFVIYAFVNSILATLLNTNQTAYVVRAFPTMNQIVKVNSYGGIAVTLGCAVVSMLFPQLMGTMATSPAGWSKMIAIFAIPLALIGILRFVFVKETVQVEAESDGKLKVSEMIAVLKKNRYIWFSAALALLYNATLGMNATTYYFTYVVGDIGKYTMIAALSMPLLVSMFIFPALMKKIPISRIIMCGALLGVFGYGINFIAGGNIALLLFAGALYSLAGLPIAYLSGMIILDCAEYNQLTGLHRAESTMSAFSCFGSKVGNGVGSALLGFVLGAGGFISTENANVVQPDSAIFTIKLLYSVIPALMFLIIAALMYFYKLDKVLPKLREEKQAQEATVEEAVM</sequence>
<feature type="transmembrane region" description="Helical" evidence="1">
    <location>
        <begin position="21"/>
        <end position="38"/>
    </location>
</feature>
<feature type="transmembrane region" description="Helical" evidence="1">
    <location>
        <begin position="85"/>
        <end position="107"/>
    </location>
</feature>
<dbReference type="PANTHER" id="PTHR11328">
    <property type="entry name" value="MAJOR FACILITATOR SUPERFAMILY DOMAIN-CONTAINING PROTEIN"/>
    <property type="match status" value="1"/>
</dbReference>
<accession>A0ABQ0BDF5</accession>
<dbReference type="InterPro" id="IPR036259">
    <property type="entry name" value="MFS_trans_sf"/>
</dbReference>
<feature type="transmembrane region" description="Helical" evidence="1">
    <location>
        <begin position="266"/>
        <end position="286"/>
    </location>
</feature>
<keyword evidence="1" id="KW-0472">Membrane</keyword>
<keyword evidence="3" id="KW-1185">Reference proteome</keyword>
<comment type="caution">
    <text evidence="2">The sequence shown here is derived from an EMBL/GenBank/DDBJ whole genome shotgun (WGS) entry which is preliminary data.</text>
</comment>
<keyword evidence="1" id="KW-0812">Transmembrane</keyword>
<evidence type="ECO:0000313" key="2">
    <source>
        <dbReference type="EMBL" id="GAA6409500.1"/>
    </source>
</evidence>
<reference evidence="2 3" key="1">
    <citation type="submission" date="2024-04" db="EMBL/GenBank/DDBJ databases">
        <title>Defined microbial consortia suppress multidrug-resistant proinflammatory Enterobacteriaceae via ecological control.</title>
        <authorList>
            <person name="Furuichi M."/>
            <person name="Kawaguchi T."/>
            <person name="Pust M."/>
            <person name="Yasuma K."/>
            <person name="Plichta D."/>
            <person name="Hasegawa N."/>
            <person name="Ohya T."/>
            <person name="Bhattarai S."/>
            <person name="Sasajima S."/>
            <person name="Aoto Y."/>
            <person name="Tuganbaev T."/>
            <person name="Yaginuma M."/>
            <person name="Ueda M."/>
            <person name="Okahashi N."/>
            <person name="Amafuji K."/>
            <person name="Kiridooshi Y."/>
            <person name="Sugita K."/>
            <person name="Strazar M."/>
            <person name="Skelly A."/>
            <person name="Suda W."/>
            <person name="Hattori M."/>
            <person name="Nakamoto N."/>
            <person name="Caballero S."/>
            <person name="Norman J."/>
            <person name="Olle B."/>
            <person name="Tanoue T."/>
            <person name="Arita M."/>
            <person name="Bucci V."/>
            <person name="Atarashi K."/>
            <person name="Xavier R."/>
            <person name="Honda K."/>
        </authorList>
    </citation>
    <scope>NUCLEOTIDE SEQUENCE [LARGE SCALE GENOMIC DNA]</scope>
    <source>
        <strain evidence="3">k04-0078-D8-1</strain>
    </source>
</reference>
<proteinExistence type="predicted"/>
<gene>
    <name evidence="2" type="ORF">K040078D81_36170</name>
</gene>
<feature type="transmembrane region" description="Helical" evidence="1">
    <location>
        <begin position="412"/>
        <end position="432"/>
    </location>
</feature>
<dbReference type="Pfam" id="PF13347">
    <property type="entry name" value="MFS_2"/>
    <property type="match status" value="1"/>
</dbReference>
<protein>
    <submittedName>
        <fullName evidence="2">MFS transporter</fullName>
    </submittedName>
</protein>
<dbReference type="Proteomes" id="UP001600943">
    <property type="component" value="Unassembled WGS sequence"/>
</dbReference>
<dbReference type="PANTHER" id="PTHR11328:SF24">
    <property type="entry name" value="MAJOR FACILITATOR SUPERFAMILY (MFS) PROFILE DOMAIN-CONTAINING PROTEIN"/>
    <property type="match status" value="1"/>
</dbReference>